<evidence type="ECO:0000256" key="6">
    <source>
        <dbReference type="ARBA" id="ARBA00022989"/>
    </source>
</evidence>
<comment type="subcellular location">
    <subcellularLocation>
        <location evidence="1">Membrane</location>
        <topology evidence="1">Single-pass membrane protein</topology>
    </subcellularLocation>
</comment>
<accession>A0A9Q0IY09</accession>
<keyword evidence="2 10" id="KW-0812">Transmembrane</keyword>
<gene>
    <name evidence="13" type="ORF">NHX12_018445</name>
</gene>
<dbReference type="Proteomes" id="UP001148018">
    <property type="component" value="Unassembled WGS sequence"/>
</dbReference>
<evidence type="ECO:0000256" key="5">
    <source>
        <dbReference type="ARBA" id="ARBA00022833"/>
    </source>
</evidence>
<evidence type="ECO:0000256" key="10">
    <source>
        <dbReference type="SAM" id="Phobius"/>
    </source>
</evidence>
<dbReference type="SUPFAM" id="SSF52025">
    <property type="entry name" value="PA domain"/>
    <property type="match status" value="1"/>
</dbReference>
<feature type="chain" id="PRO_5040404809" description="RING-type domain-containing protein" evidence="11">
    <location>
        <begin position="25"/>
        <end position="422"/>
    </location>
</feature>
<evidence type="ECO:0000259" key="12">
    <source>
        <dbReference type="PROSITE" id="PS50089"/>
    </source>
</evidence>
<feature type="transmembrane region" description="Helical" evidence="10">
    <location>
        <begin position="199"/>
        <end position="222"/>
    </location>
</feature>
<feature type="domain" description="RING-type" evidence="12">
    <location>
        <begin position="268"/>
        <end position="309"/>
    </location>
</feature>
<keyword evidence="4 8" id="KW-0863">Zinc-finger</keyword>
<dbReference type="Gene3D" id="3.30.40.10">
    <property type="entry name" value="Zinc/RING finger domain, C3HC4 (zinc finger)"/>
    <property type="match status" value="1"/>
</dbReference>
<evidence type="ECO:0000256" key="4">
    <source>
        <dbReference type="ARBA" id="ARBA00022771"/>
    </source>
</evidence>
<dbReference type="FunFam" id="3.30.40.10:FF:000009">
    <property type="entry name" value="E3 ubiquitin-protein ligase RNF130"/>
    <property type="match status" value="1"/>
</dbReference>
<sequence>MAASLIRACCNIALSAWLLSFCFGRLLCMEFTVAEKEEWYTAFINITYVDPVTSEHKTDKSECGRYGEHSPKKEARGLVLLPTFFRDRQGCHINVRFPIASENVGWVALIAAGNCTFREKISNAASRNASAVVIYNVGSNNPNDTITMPHQGTGDIIAVMIPEPKGRDMVTLLEQGVEVGMDITVGTRNLQKYVSRTSVVFVSISFIVLMTISLAWLVFYYIQRFRYVNEHNRNQRRLGDAAKKAISRLQVRTIKKGDKIIDSDFDSCAVCIESYKPNDIVRILPCRHLFHKHCIDPWLQDQRTCPMCKTDILKALGIMPNTDDLDEIPPEYEAAVGATSSNGLTRASEMAVNQSSVVLDPIAGTISLHQLSDHHQEVPPVPENYTDLPSLSSGSDSPSTADYMGVSDGKQSAEDQALGNNF</sequence>
<organism evidence="13 14">
    <name type="scientific">Muraenolepis orangiensis</name>
    <name type="common">Patagonian moray cod</name>
    <dbReference type="NCBI Taxonomy" id="630683"/>
    <lineage>
        <taxon>Eukaryota</taxon>
        <taxon>Metazoa</taxon>
        <taxon>Chordata</taxon>
        <taxon>Craniata</taxon>
        <taxon>Vertebrata</taxon>
        <taxon>Euteleostomi</taxon>
        <taxon>Actinopterygii</taxon>
        <taxon>Neopterygii</taxon>
        <taxon>Teleostei</taxon>
        <taxon>Neoteleostei</taxon>
        <taxon>Acanthomorphata</taxon>
        <taxon>Zeiogadaria</taxon>
        <taxon>Gadariae</taxon>
        <taxon>Gadiformes</taxon>
        <taxon>Muraenolepidoidei</taxon>
        <taxon>Muraenolepididae</taxon>
        <taxon>Muraenolepis</taxon>
    </lineage>
</organism>
<dbReference type="AlphaFoldDB" id="A0A9Q0IY09"/>
<feature type="region of interest" description="Disordered" evidence="9">
    <location>
        <begin position="373"/>
        <end position="422"/>
    </location>
</feature>
<evidence type="ECO:0000256" key="9">
    <source>
        <dbReference type="SAM" id="MobiDB-lite"/>
    </source>
</evidence>
<dbReference type="InterPro" id="IPR003137">
    <property type="entry name" value="PA_domain"/>
</dbReference>
<dbReference type="PANTHER" id="PTHR46539">
    <property type="entry name" value="E3 UBIQUITIN-PROTEIN LIGASE ATL42"/>
    <property type="match status" value="1"/>
</dbReference>
<evidence type="ECO:0000313" key="13">
    <source>
        <dbReference type="EMBL" id="KAJ3614875.1"/>
    </source>
</evidence>
<dbReference type="GO" id="GO:0016020">
    <property type="term" value="C:membrane"/>
    <property type="evidence" value="ECO:0007669"/>
    <property type="project" value="UniProtKB-SubCell"/>
</dbReference>
<evidence type="ECO:0000313" key="14">
    <source>
        <dbReference type="Proteomes" id="UP001148018"/>
    </source>
</evidence>
<dbReference type="InterPro" id="IPR001841">
    <property type="entry name" value="Znf_RING"/>
</dbReference>
<evidence type="ECO:0000256" key="11">
    <source>
        <dbReference type="SAM" id="SignalP"/>
    </source>
</evidence>
<dbReference type="Pfam" id="PF13639">
    <property type="entry name" value="zf-RING_2"/>
    <property type="match status" value="1"/>
</dbReference>
<proteinExistence type="predicted"/>
<dbReference type="SMART" id="SM00184">
    <property type="entry name" value="RING"/>
    <property type="match status" value="1"/>
</dbReference>
<keyword evidence="14" id="KW-1185">Reference proteome</keyword>
<keyword evidence="5" id="KW-0862">Zinc</keyword>
<dbReference type="OrthoDB" id="5357315at2759"/>
<keyword evidence="6 10" id="KW-1133">Transmembrane helix</keyword>
<dbReference type="InterPro" id="IPR046450">
    <property type="entry name" value="PA_dom_sf"/>
</dbReference>
<feature type="compositionally biased region" description="Low complexity" evidence="9">
    <location>
        <begin position="386"/>
        <end position="400"/>
    </location>
</feature>
<dbReference type="CDD" id="cd02122">
    <property type="entry name" value="PA_GRAIL_like"/>
    <property type="match status" value="1"/>
</dbReference>
<keyword evidence="3" id="KW-0479">Metal-binding</keyword>
<keyword evidence="7 10" id="KW-0472">Membrane</keyword>
<evidence type="ECO:0000256" key="3">
    <source>
        <dbReference type="ARBA" id="ARBA00022723"/>
    </source>
</evidence>
<dbReference type="EMBL" id="JANIIK010000034">
    <property type="protein sequence ID" value="KAJ3614875.1"/>
    <property type="molecule type" value="Genomic_DNA"/>
</dbReference>
<protein>
    <recommendedName>
        <fullName evidence="12">RING-type domain-containing protein</fullName>
    </recommendedName>
</protein>
<evidence type="ECO:0000256" key="8">
    <source>
        <dbReference type="PROSITE-ProRule" id="PRU00175"/>
    </source>
</evidence>
<reference evidence="13" key="1">
    <citation type="submission" date="2022-07" db="EMBL/GenBank/DDBJ databases">
        <title>Chromosome-level genome of Muraenolepis orangiensis.</title>
        <authorList>
            <person name="Kim J."/>
        </authorList>
    </citation>
    <scope>NUCLEOTIDE SEQUENCE</scope>
    <source>
        <strain evidence="13">KU_S4_2022</strain>
        <tissue evidence="13">Muscle</tissue>
    </source>
</reference>
<dbReference type="GO" id="GO:0008270">
    <property type="term" value="F:zinc ion binding"/>
    <property type="evidence" value="ECO:0007669"/>
    <property type="project" value="UniProtKB-KW"/>
</dbReference>
<dbReference type="InterPro" id="IPR013083">
    <property type="entry name" value="Znf_RING/FYVE/PHD"/>
</dbReference>
<dbReference type="Gene3D" id="3.50.30.30">
    <property type="match status" value="1"/>
</dbReference>
<feature type="signal peptide" evidence="11">
    <location>
        <begin position="1"/>
        <end position="24"/>
    </location>
</feature>
<name>A0A9Q0IY09_9TELE</name>
<dbReference type="PANTHER" id="PTHR46539:SF27">
    <property type="entry name" value="RING FINGER PROTEIN 128"/>
    <property type="match status" value="1"/>
</dbReference>
<dbReference type="PROSITE" id="PS50089">
    <property type="entry name" value="ZF_RING_2"/>
    <property type="match status" value="1"/>
</dbReference>
<evidence type="ECO:0000256" key="1">
    <source>
        <dbReference type="ARBA" id="ARBA00004167"/>
    </source>
</evidence>
<comment type="caution">
    <text evidence="13">The sequence shown here is derived from an EMBL/GenBank/DDBJ whole genome shotgun (WGS) entry which is preliminary data.</text>
</comment>
<evidence type="ECO:0000256" key="2">
    <source>
        <dbReference type="ARBA" id="ARBA00022692"/>
    </source>
</evidence>
<evidence type="ECO:0000256" key="7">
    <source>
        <dbReference type="ARBA" id="ARBA00023136"/>
    </source>
</evidence>
<dbReference type="SUPFAM" id="SSF57850">
    <property type="entry name" value="RING/U-box"/>
    <property type="match status" value="1"/>
</dbReference>
<keyword evidence="11" id="KW-0732">Signal</keyword>
<dbReference type="Pfam" id="PF02225">
    <property type="entry name" value="PA"/>
    <property type="match status" value="1"/>
</dbReference>
<dbReference type="FunFam" id="3.50.30.30:FF:000003">
    <property type="entry name" value="E3 ubiquitin-protein ligase RNF128"/>
    <property type="match status" value="1"/>
</dbReference>